<dbReference type="AlphaFoldDB" id="A0A0D8BJJ3"/>
<evidence type="ECO:0000256" key="1">
    <source>
        <dbReference type="SAM" id="SignalP"/>
    </source>
</evidence>
<dbReference type="EMBL" id="JYFN01000007">
    <property type="protein sequence ID" value="KJE24291.1"/>
    <property type="molecule type" value="Genomic_DNA"/>
</dbReference>
<gene>
    <name evidence="2" type="ORF">FF36_01366</name>
</gene>
<dbReference type="RefSeq" id="WP_044884080.1">
    <property type="nucleotide sequence ID" value="NZ_JYFN01000007.1"/>
</dbReference>
<evidence type="ECO:0008006" key="4">
    <source>
        <dbReference type="Google" id="ProtNLM"/>
    </source>
</evidence>
<proteinExistence type="predicted"/>
<comment type="caution">
    <text evidence="2">The sequence shown here is derived from an EMBL/GenBank/DDBJ whole genome shotgun (WGS) entry which is preliminary data.</text>
</comment>
<dbReference type="PROSITE" id="PS51257">
    <property type="entry name" value="PROKAR_LIPOPROTEIN"/>
    <property type="match status" value="1"/>
</dbReference>
<protein>
    <recommendedName>
        <fullName evidence="4">ABC-type nitrate/sulfonate/bicarbonate transport system, periplasmic component</fullName>
    </recommendedName>
</protein>
<feature type="chain" id="PRO_5038925814" description="ABC-type nitrate/sulfonate/bicarbonate transport system, periplasmic component" evidence="1">
    <location>
        <begin position="23"/>
        <end position="400"/>
    </location>
</feature>
<dbReference type="Gene3D" id="3.40.190.10">
    <property type="entry name" value="Periplasmic binding protein-like II"/>
    <property type="match status" value="1"/>
</dbReference>
<organism evidence="2 3">
    <name type="scientific">Frankia torreyi</name>
    <dbReference type="NCBI Taxonomy" id="1856"/>
    <lineage>
        <taxon>Bacteria</taxon>
        <taxon>Bacillati</taxon>
        <taxon>Actinomycetota</taxon>
        <taxon>Actinomycetes</taxon>
        <taxon>Frankiales</taxon>
        <taxon>Frankiaceae</taxon>
        <taxon>Frankia</taxon>
    </lineage>
</organism>
<evidence type="ECO:0000313" key="2">
    <source>
        <dbReference type="EMBL" id="KJE24291.1"/>
    </source>
</evidence>
<dbReference type="Proteomes" id="UP000032545">
    <property type="component" value="Unassembled WGS sequence"/>
</dbReference>
<feature type="signal peptide" evidence="1">
    <location>
        <begin position="1"/>
        <end position="22"/>
    </location>
</feature>
<accession>A0A0D8BJJ3</accession>
<dbReference type="PATRIC" id="fig|1502723.3.peg.5600"/>
<reference evidence="2 3" key="2">
    <citation type="journal article" date="2016" name="Genome Announc.">
        <title>Permanent Draft Genome Sequences for Two Variants of Frankia sp. Strain CpI1, the First Frankia Strain Isolated from Root Nodules of Comptonia peregrina.</title>
        <authorList>
            <person name="Oshone R."/>
            <person name="Hurst S.G.IV."/>
            <person name="Abebe-Akele F."/>
            <person name="Simpson S."/>
            <person name="Morris K."/>
            <person name="Thomas W.K."/>
            <person name="Tisa L.S."/>
        </authorList>
    </citation>
    <scope>NUCLEOTIDE SEQUENCE [LARGE SCALE GENOMIC DNA]</scope>
    <source>
        <strain evidence="3">CpI1-S</strain>
    </source>
</reference>
<name>A0A0D8BJJ3_9ACTN</name>
<keyword evidence="3" id="KW-1185">Reference proteome</keyword>
<dbReference type="OrthoDB" id="3595952at2"/>
<evidence type="ECO:0000313" key="3">
    <source>
        <dbReference type="Proteomes" id="UP000032545"/>
    </source>
</evidence>
<sequence precursor="true">MGRFRRGAAVAFGTALALTLTACSGDSGGGSAAGSTGGGSTSAAPAVASGGALDLTGACPATVVVQTDWFAESEYGFLYNLIGPDAKVDTGKKRITGSLVSGGKDTGVNIEVRFGGAAIGYEQVSAQMYVDKSINLGIVSTDEAIQNSASQPTRAVFAPFEVAPMMIMWDKSKHPNFTTLVDIGQTDTKVLYYETDAYMQYLLGAGILRQGQVDGSYDGSPSRWVAEDGKIAEAGFATSEPYIYKHELGDGHSYDVNLQLVNDTGYPVYGQALSVRTGDEAKLAPCLKKLVPIVQRSQVDFLAHPQTANGLIIKAVKADAASVWNYSPGLAAYAVQTMKDRGLVSNGSNATIGDMEQSRVNRMIQILTPIYAGQKKPVRSGLTPASLFTNQYIDKTIGLK</sequence>
<reference evidence="3" key="1">
    <citation type="submission" date="2015-02" db="EMBL/GenBank/DDBJ databases">
        <title>Draft Genome of Frankia sp. CpI1-S.</title>
        <authorList>
            <person name="Oshone R.T."/>
            <person name="Ngom M."/>
            <person name="Ghodhbane-Gtari F."/>
            <person name="Gtari M."/>
            <person name="Morris K."/>
            <person name="Thomas K."/>
            <person name="Sen A."/>
            <person name="Tisa L.S."/>
        </authorList>
    </citation>
    <scope>NUCLEOTIDE SEQUENCE [LARGE SCALE GENOMIC DNA]</scope>
    <source>
        <strain evidence="3">CpI1-S</strain>
    </source>
</reference>
<keyword evidence="1" id="KW-0732">Signal</keyword>